<keyword evidence="2" id="KW-1185">Reference proteome</keyword>
<organism evidence="1 2">
    <name type="scientific">Knipowitschia caucasica</name>
    <name type="common">Caucasian dwarf goby</name>
    <name type="synonym">Pomatoschistus caucasicus</name>
    <dbReference type="NCBI Taxonomy" id="637954"/>
    <lineage>
        <taxon>Eukaryota</taxon>
        <taxon>Metazoa</taxon>
        <taxon>Chordata</taxon>
        <taxon>Craniata</taxon>
        <taxon>Vertebrata</taxon>
        <taxon>Euteleostomi</taxon>
        <taxon>Actinopterygii</taxon>
        <taxon>Neopterygii</taxon>
        <taxon>Teleostei</taxon>
        <taxon>Neoteleostei</taxon>
        <taxon>Acanthomorphata</taxon>
        <taxon>Gobiaria</taxon>
        <taxon>Gobiiformes</taxon>
        <taxon>Gobioidei</taxon>
        <taxon>Gobiidae</taxon>
        <taxon>Gobiinae</taxon>
        <taxon>Knipowitschia</taxon>
    </lineage>
</organism>
<reference evidence="1 2" key="1">
    <citation type="submission" date="2024-04" db="EMBL/GenBank/DDBJ databases">
        <authorList>
            <person name="Waldvogel A.-M."/>
            <person name="Schoenle A."/>
        </authorList>
    </citation>
    <scope>NUCLEOTIDE SEQUENCE [LARGE SCALE GENOMIC DNA]</scope>
</reference>
<gene>
    <name evidence="1" type="ORF">KC01_LOCUS23788</name>
</gene>
<proteinExistence type="predicted"/>
<protein>
    <submittedName>
        <fullName evidence="1">Uncharacterized protein</fullName>
    </submittedName>
</protein>
<evidence type="ECO:0000313" key="2">
    <source>
        <dbReference type="Proteomes" id="UP001497482"/>
    </source>
</evidence>
<name>A0AAV2L3M7_KNICA</name>
<evidence type="ECO:0000313" key="1">
    <source>
        <dbReference type="EMBL" id="CAL1594870.1"/>
    </source>
</evidence>
<sequence length="214" mass="23040">MCHSSSRRLPESLRWDGKRPLCPNQCGCKGFRKEKKDLPLTLATPFDHTITQVTTPTSNRSSPAVTSDLDEMSCDLRPLCVDSVLTLCGPCPHSVWTLSSLCVDPVLTLCGPCPHSVSTLSSLCVDPVLTLCGPCPHSVWTLSSLCVDPVLTLCRPCPHSVWTLSSLCVDPVLTLCGPCPHSVWTLSSLCVDPQACHCVTDRRSAGSEPGLNQD</sequence>
<dbReference type="EMBL" id="OZ035842">
    <property type="protein sequence ID" value="CAL1594870.1"/>
    <property type="molecule type" value="Genomic_DNA"/>
</dbReference>
<dbReference type="Proteomes" id="UP001497482">
    <property type="component" value="Chromosome 20"/>
</dbReference>
<accession>A0AAV2L3M7</accession>
<dbReference type="AlphaFoldDB" id="A0AAV2L3M7"/>